<reference evidence="6 7" key="1">
    <citation type="journal article" date="2023" name="Genes (Basel)">
        <title>Chromosome-Level Genome Assembly and Circadian Gene Repertoire of the Patagonia Blennie Eleginops maclovinus-The Closest Ancestral Proxy of Antarctic Cryonotothenioids.</title>
        <authorList>
            <person name="Cheng C.C."/>
            <person name="Rivera-Colon A.G."/>
            <person name="Minhas B.F."/>
            <person name="Wilson L."/>
            <person name="Rayamajhi N."/>
            <person name="Vargas-Chacoff L."/>
            <person name="Catchen J.M."/>
        </authorList>
    </citation>
    <scope>NUCLEOTIDE SEQUENCE [LARGE SCALE GENOMIC DNA]</scope>
    <source>
        <strain evidence="6">JMC-PN-2008</strain>
    </source>
</reference>
<dbReference type="InterPro" id="IPR000185">
    <property type="entry name" value="SecA"/>
</dbReference>
<feature type="domain" description="Helicase C-terminal" evidence="4">
    <location>
        <begin position="149"/>
        <end position="318"/>
    </location>
</feature>
<keyword evidence="3" id="KW-0811">Translocation</keyword>
<dbReference type="PROSITE" id="PS51194">
    <property type="entry name" value="HELICASE_CTER"/>
    <property type="match status" value="1"/>
</dbReference>
<evidence type="ECO:0000259" key="5">
    <source>
        <dbReference type="PROSITE" id="PS51196"/>
    </source>
</evidence>
<dbReference type="InterPro" id="IPR011990">
    <property type="entry name" value="TPR-like_helical_dom_sf"/>
</dbReference>
<organism evidence="6 7">
    <name type="scientific">Eleginops maclovinus</name>
    <name type="common">Patagonian blennie</name>
    <name type="synonym">Eleginus maclovinus</name>
    <dbReference type="NCBI Taxonomy" id="56733"/>
    <lineage>
        <taxon>Eukaryota</taxon>
        <taxon>Metazoa</taxon>
        <taxon>Chordata</taxon>
        <taxon>Craniata</taxon>
        <taxon>Vertebrata</taxon>
        <taxon>Euteleostomi</taxon>
        <taxon>Actinopterygii</taxon>
        <taxon>Neopterygii</taxon>
        <taxon>Teleostei</taxon>
        <taxon>Neoteleostei</taxon>
        <taxon>Acanthomorphata</taxon>
        <taxon>Eupercaria</taxon>
        <taxon>Perciformes</taxon>
        <taxon>Notothenioidei</taxon>
        <taxon>Eleginopidae</taxon>
        <taxon>Eleginops</taxon>
    </lineage>
</organism>
<dbReference type="InterPro" id="IPR014018">
    <property type="entry name" value="SecA_motor_DEAD"/>
</dbReference>
<dbReference type="Gene3D" id="1.25.40.10">
    <property type="entry name" value="Tetratricopeptide repeat domain"/>
    <property type="match status" value="1"/>
</dbReference>
<dbReference type="Gene3D" id="3.90.1440.10">
    <property type="entry name" value="SecA, preprotein cross-linking domain"/>
    <property type="match status" value="1"/>
</dbReference>
<dbReference type="PANTHER" id="PTHR30612">
    <property type="entry name" value="SECA INNER MEMBRANE COMPONENT OF SEC PROTEIN SECRETION SYSTEM"/>
    <property type="match status" value="1"/>
</dbReference>
<evidence type="ECO:0000259" key="4">
    <source>
        <dbReference type="PROSITE" id="PS51194"/>
    </source>
</evidence>
<feature type="domain" description="SecA family profile" evidence="5">
    <location>
        <begin position="1"/>
        <end position="305"/>
    </location>
</feature>
<sequence length="630" mass="71746">MACYVPGFLSDLVSSKLKVWIENAFKAQTMTKDREYTLEIHGIVPVDYNSTGVVENFTVMSDGLQQFLEMKHQYKLSDMTAVTNYMSNVELFLKYKDQIFGISGTLGQQAETDTLEKIYEGVKTCQIPPFKRRKLFEVEGVIACEEQEWVQEICNVVLAETSLTPFRAQRAVLVICETIQQAKDLHLALEKKVPDKKLYISNNMNNSAIFESKLEAGEVIVATNLAGRGMDLKVSDQVKRAGGLFVLQTFLPKNARVEAQAFGRTARQGSPGSAQLIICSDHLPEPLKLLALMGKLQTLLESSNSQIKIVKEFRDDVVAQELASYLECEIPKIKKKEGLFRRYLETLDELYQSNNNKPAASGLSALNEFWGIWLLTNFNENESTSNLENKLREDLETARQKLDRRESPSSNLHHYTAFGNELRKQGQIAESIMMYTKAIQEDHCWAAIAYYNRAFASLSQQEMQHDPNCIDQALEDLQNALKSVELHCEQIKLTYVCSKDIMELCRDSVNRFDSHMSTRHSLLLYFKRNIDEAIKNLDSAKRFGRKVKSEASLVYFMVPAVHLLPWLVRSAESLPLIRSGDPLKLRQLISHHDFDIGIELTRLENLGLTQVYTLDTEFSLRGFFSKLCRP</sequence>
<dbReference type="InterPro" id="IPR001650">
    <property type="entry name" value="Helicase_C-like"/>
</dbReference>
<evidence type="ECO:0000256" key="3">
    <source>
        <dbReference type="ARBA" id="ARBA00023010"/>
    </source>
</evidence>
<keyword evidence="2" id="KW-0653">Protein transport</keyword>
<keyword evidence="7" id="KW-1185">Reference proteome</keyword>
<keyword evidence="2" id="KW-0813">Transport</keyword>
<evidence type="ECO:0000313" key="7">
    <source>
        <dbReference type="Proteomes" id="UP001346869"/>
    </source>
</evidence>
<dbReference type="AlphaFoldDB" id="A0AAN7WSK2"/>
<evidence type="ECO:0000256" key="2">
    <source>
        <dbReference type="ARBA" id="ARBA00022927"/>
    </source>
</evidence>
<dbReference type="InterPro" id="IPR027417">
    <property type="entry name" value="P-loop_NTPase"/>
</dbReference>
<dbReference type="GO" id="GO:0006886">
    <property type="term" value="P:intracellular protein transport"/>
    <property type="evidence" value="ECO:0007669"/>
    <property type="project" value="InterPro"/>
</dbReference>
<dbReference type="SUPFAM" id="SSF52540">
    <property type="entry name" value="P-loop containing nucleoside triphosphate hydrolases"/>
    <property type="match status" value="1"/>
</dbReference>
<keyword evidence="1" id="KW-0963">Cytoplasm</keyword>
<dbReference type="PROSITE" id="PS51196">
    <property type="entry name" value="SECA_MOTOR_DEAD"/>
    <property type="match status" value="1"/>
</dbReference>
<dbReference type="EMBL" id="JAUZQC010000025">
    <property type="protein sequence ID" value="KAK5848271.1"/>
    <property type="molecule type" value="Genomic_DNA"/>
</dbReference>
<evidence type="ECO:0000313" key="6">
    <source>
        <dbReference type="EMBL" id="KAK5848271.1"/>
    </source>
</evidence>
<dbReference type="Proteomes" id="UP001346869">
    <property type="component" value="Unassembled WGS sequence"/>
</dbReference>
<dbReference type="PANTHER" id="PTHR30612:SF0">
    <property type="entry name" value="CHLOROPLAST PROTEIN-TRANSPORTING ATPASE"/>
    <property type="match status" value="1"/>
</dbReference>
<accession>A0AAN7WSK2</accession>
<dbReference type="GO" id="GO:0005524">
    <property type="term" value="F:ATP binding"/>
    <property type="evidence" value="ECO:0007669"/>
    <property type="project" value="InterPro"/>
</dbReference>
<gene>
    <name evidence="6" type="ORF">PBY51_005899</name>
</gene>
<protein>
    <submittedName>
        <fullName evidence="6">Uncharacterized protein</fullName>
    </submittedName>
</protein>
<dbReference type="SUPFAM" id="SSF48452">
    <property type="entry name" value="TPR-like"/>
    <property type="match status" value="1"/>
</dbReference>
<reference evidence="6 7" key="2">
    <citation type="journal article" date="2023" name="Mol. Biol. Evol.">
        <title>Genomics of Secondarily Temperate Adaptation in the Only Non-Antarctic Icefish.</title>
        <authorList>
            <person name="Rivera-Colon A.G."/>
            <person name="Rayamajhi N."/>
            <person name="Minhas B.F."/>
            <person name="Madrigal G."/>
            <person name="Bilyk K.T."/>
            <person name="Yoon V."/>
            <person name="Hune M."/>
            <person name="Gregory S."/>
            <person name="Cheng C.H.C."/>
            <person name="Catchen J.M."/>
        </authorList>
    </citation>
    <scope>NUCLEOTIDE SEQUENCE [LARGE SCALE GENOMIC DNA]</scope>
    <source>
        <strain evidence="6">JMC-PN-2008</strain>
    </source>
</reference>
<name>A0AAN7WSK2_ELEMC</name>
<comment type="caution">
    <text evidence="6">The sequence shown here is derived from an EMBL/GenBank/DDBJ whole genome shotgun (WGS) entry which is preliminary data.</text>
</comment>
<dbReference type="Gene3D" id="3.40.50.300">
    <property type="entry name" value="P-loop containing nucleotide triphosphate hydrolases"/>
    <property type="match status" value="1"/>
</dbReference>
<dbReference type="GO" id="GO:0006605">
    <property type="term" value="P:protein targeting"/>
    <property type="evidence" value="ECO:0007669"/>
    <property type="project" value="InterPro"/>
</dbReference>
<evidence type="ECO:0000256" key="1">
    <source>
        <dbReference type="ARBA" id="ARBA00022490"/>
    </source>
</evidence>
<proteinExistence type="predicted"/>